<protein>
    <submittedName>
        <fullName evidence="1">Uncharacterized protein</fullName>
    </submittedName>
</protein>
<proteinExistence type="predicted"/>
<dbReference type="EMBL" id="CP060286">
    <property type="protein sequence ID" value="QNK41197.1"/>
    <property type="molecule type" value="Genomic_DNA"/>
</dbReference>
<evidence type="ECO:0000313" key="1">
    <source>
        <dbReference type="EMBL" id="QNK41197.1"/>
    </source>
</evidence>
<name>A0A7G8TC56_9FIRM</name>
<dbReference type="AlphaFoldDB" id="A0A7G8TC56"/>
<sequence length="368" mass="41200">MRIPVALYPYCSQLLPIVKTFEELQSKYALKRLISPPGFGLIGKDAGYASNQITVGMNVDSDCDFSTPEWEVLFVIKTVGSESISDELLENVIKKAIQSNKSVAMFDNECSSIPEYIRILQNIYPDKIETHMGNLQKPVSCDNADRSTYYHFNVPVILVGGLVEEADTLEVLLHLASEFRKSGTFPSVITNSPLADIFGFHNITPIFQKHDLTESQKISELNFILHGIQDDERPDVILMEAPDAVIRYNDFALNGFGIHSYMLCQAIDPDYFICCVPCELAVGNFLDALSADFTYRLGCPIHAAHVSNLIIDSLNLIQTHQISYIHADLKTVRQQIMNQSKGSSIPLFNVVDDQGEALYQYLCEIMTI</sequence>
<dbReference type="KEGG" id="cfem:HCR03_02490"/>
<organism evidence="1 2">
    <name type="scientific">Caproicibacter fermentans</name>
    <dbReference type="NCBI Taxonomy" id="2576756"/>
    <lineage>
        <taxon>Bacteria</taxon>
        <taxon>Bacillati</taxon>
        <taxon>Bacillota</taxon>
        <taxon>Clostridia</taxon>
        <taxon>Eubacteriales</taxon>
        <taxon>Acutalibacteraceae</taxon>
        <taxon>Caproicibacter</taxon>
    </lineage>
</organism>
<dbReference type="Proteomes" id="UP000515909">
    <property type="component" value="Chromosome"/>
</dbReference>
<reference evidence="1 2" key="1">
    <citation type="submission" date="2020-08" db="EMBL/GenBank/DDBJ databases">
        <title>The isolate Caproiciproducens sp. 7D4C2 produces n-caproate at mildly acidic conditions from hexoses: genome and rBOX comparison with related strains and chain-elongating bacteria.</title>
        <authorList>
            <person name="Esquivel-Elizondo S."/>
            <person name="Bagci C."/>
            <person name="Temovska M."/>
            <person name="Jeon B.S."/>
            <person name="Bessarab I."/>
            <person name="Williams R.B.H."/>
            <person name="Huson D.H."/>
            <person name="Angenent L.T."/>
        </authorList>
    </citation>
    <scope>NUCLEOTIDE SEQUENCE [LARGE SCALE GENOMIC DNA]</scope>
    <source>
        <strain evidence="1 2">7D4C2</strain>
    </source>
</reference>
<accession>A0A7G8TC56</accession>
<dbReference type="RefSeq" id="WP_187036534.1">
    <property type="nucleotide sequence ID" value="NZ_CP060286.1"/>
</dbReference>
<gene>
    <name evidence="1" type="ORF">HCR03_02490</name>
</gene>
<evidence type="ECO:0000313" key="2">
    <source>
        <dbReference type="Proteomes" id="UP000515909"/>
    </source>
</evidence>